<evidence type="ECO:0000313" key="8">
    <source>
        <dbReference type="EMBL" id="GMI22319.1"/>
    </source>
</evidence>
<reference evidence="8 9" key="1">
    <citation type="journal article" date="2023" name="Commun. Biol.">
        <title>Genome analysis of Parmales, the sister group of diatoms, reveals the evolutionary specialization of diatoms from phago-mixotrophs to photoautotrophs.</title>
        <authorList>
            <person name="Ban H."/>
            <person name="Sato S."/>
            <person name="Yoshikawa S."/>
            <person name="Yamada K."/>
            <person name="Nakamura Y."/>
            <person name="Ichinomiya M."/>
            <person name="Sato N."/>
            <person name="Blanc-Mathieu R."/>
            <person name="Endo H."/>
            <person name="Kuwata A."/>
            <person name="Ogata H."/>
        </authorList>
    </citation>
    <scope>NUCLEOTIDE SEQUENCE [LARGE SCALE GENOMIC DNA]</scope>
</reference>
<dbReference type="EMBL" id="BRYB01003892">
    <property type="protein sequence ID" value="GMI22319.1"/>
    <property type="molecule type" value="Genomic_DNA"/>
</dbReference>
<dbReference type="Proteomes" id="UP001165060">
    <property type="component" value="Unassembled WGS sequence"/>
</dbReference>
<name>A0ABQ6M9T4_9STRA</name>
<protein>
    <submittedName>
        <fullName evidence="8">Uncharacterized protein</fullName>
    </submittedName>
</protein>
<dbReference type="InterPro" id="IPR007248">
    <property type="entry name" value="Mpv17_PMP22"/>
</dbReference>
<feature type="compositionally biased region" description="Gly residues" evidence="7">
    <location>
        <begin position="247"/>
        <end position="257"/>
    </location>
</feature>
<dbReference type="PANTHER" id="PTHR11266:SF21">
    <property type="entry name" value="ACT DOMAIN-CONTAINING PROTEIN"/>
    <property type="match status" value="1"/>
</dbReference>
<keyword evidence="3 6" id="KW-0812">Transmembrane</keyword>
<evidence type="ECO:0000256" key="1">
    <source>
        <dbReference type="ARBA" id="ARBA00004141"/>
    </source>
</evidence>
<comment type="caution">
    <text evidence="8">The sequence shown here is derived from an EMBL/GenBank/DDBJ whole genome shotgun (WGS) entry which is preliminary data.</text>
</comment>
<feature type="transmembrane region" description="Helical" evidence="6">
    <location>
        <begin position="93"/>
        <end position="111"/>
    </location>
</feature>
<sequence length="269" mass="29298">MIRTLRTMLPRRTPPTTSAYSVGASPLHFPLAPAQVSASVRMVKSGGLLAQAKSFAKTQPFATNIMVATTKTAVADVLVQKAEGRKEIDWRRTGIFASFGFFCLGGVQYLVCVEGFKRLFPAAARFAGSSWKQKLVDGAGQRALLGQAFVDNCIWGPFGYFPIFYMFKESIQGGSEFEVSVDRMKSGLRKWKENFWPDAKAMACVYVPLDLFIFAAPMWMRMPLTHASSFGWTLILSSMRGGGGEGVGEGVGEGRGYGPVTRTGGRASM</sequence>
<evidence type="ECO:0000256" key="3">
    <source>
        <dbReference type="ARBA" id="ARBA00022692"/>
    </source>
</evidence>
<comment type="similarity">
    <text evidence="2 6">Belongs to the peroxisomal membrane protein PXMP2/4 family.</text>
</comment>
<comment type="subcellular location">
    <subcellularLocation>
        <location evidence="1">Membrane</location>
        <topology evidence="1">Multi-pass membrane protein</topology>
    </subcellularLocation>
</comment>
<organism evidence="8 9">
    <name type="scientific">Tetraparma gracilis</name>
    <dbReference type="NCBI Taxonomy" id="2962635"/>
    <lineage>
        <taxon>Eukaryota</taxon>
        <taxon>Sar</taxon>
        <taxon>Stramenopiles</taxon>
        <taxon>Ochrophyta</taxon>
        <taxon>Bolidophyceae</taxon>
        <taxon>Parmales</taxon>
        <taxon>Triparmaceae</taxon>
        <taxon>Tetraparma</taxon>
    </lineage>
</organism>
<accession>A0ABQ6M9T4</accession>
<proteinExistence type="inferred from homology"/>
<evidence type="ECO:0000256" key="4">
    <source>
        <dbReference type="ARBA" id="ARBA00022989"/>
    </source>
</evidence>
<evidence type="ECO:0000256" key="7">
    <source>
        <dbReference type="SAM" id="MobiDB-lite"/>
    </source>
</evidence>
<comment type="caution">
    <text evidence="6">Lacks conserved residue(s) required for the propagation of feature annotation.</text>
</comment>
<keyword evidence="4 6" id="KW-1133">Transmembrane helix</keyword>
<dbReference type="PANTHER" id="PTHR11266">
    <property type="entry name" value="PEROXISOMAL MEMBRANE PROTEIN 2, PXMP2 MPV17"/>
    <property type="match status" value="1"/>
</dbReference>
<evidence type="ECO:0000256" key="2">
    <source>
        <dbReference type="ARBA" id="ARBA00006824"/>
    </source>
</evidence>
<feature type="region of interest" description="Disordered" evidence="7">
    <location>
        <begin position="247"/>
        <end position="269"/>
    </location>
</feature>
<evidence type="ECO:0000256" key="6">
    <source>
        <dbReference type="RuleBase" id="RU363053"/>
    </source>
</evidence>
<keyword evidence="5 6" id="KW-0472">Membrane</keyword>
<evidence type="ECO:0000313" key="9">
    <source>
        <dbReference type="Proteomes" id="UP001165060"/>
    </source>
</evidence>
<gene>
    <name evidence="8" type="ORF">TeGR_g11960</name>
</gene>
<keyword evidence="9" id="KW-1185">Reference proteome</keyword>
<evidence type="ECO:0000256" key="5">
    <source>
        <dbReference type="ARBA" id="ARBA00023136"/>
    </source>
</evidence>